<dbReference type="EMBL" id="JAUSUD010000037">
    <property type="protein sequence ID" value="MDQ0233350.1"/>
    <property type="molecule type" value="Genomic_DNA"/>
</dbReference>
<dbReference type="PANTHER" id="PTHR33284:SF1">
    <property type="entry name" value="RIBOSOMAL PROTEIN L25_GLN-TRNA SYNTHETASE, ANTI-CODON-BINDING DOMAIN-CONTAINING PROTEIN"/>
    <property type="match status" value="1"/>
</dbReference>
<evidence type="ECO:0000256" key="1">
    <source>
        <dbReference type="ARBA" id="ARBA00022730"/>
    </source>
</evidence>
<feature type="domain" description="Large ribosomal subunit protein bL25 L25" evidence="7">
    <location>
        <begin position="4"/>
        <end position="90"/>
    </location>
</feature>
<evidence type="ECO:0000259" key="8">
    <source>
        <dbReference type="Pfam" id="PF14693"/>
    </source>
</evidence>
<feature type="compositionally biased region" description="Acidic residues" evidence="6">
    <location>
        <begin position="184"/>
        <end position="205"/>
    </location>
</feature>
<dbReference type="Gene3D" id="2.170.120.20">
    <property type="entry name" value="Ribosomal protein L25, beta domain"/>
    <property type="match status" value="1"/>
</dbReference>
<comment type="similarity">
    <text evidence="5">Belongs to the bacterial ribosomal protein bL25 family. CTC subfamily.</text>
</comment>
<evidence type="ECO:0000313" key="10">
    <source>
        <dbReference type="Proteomes" id="UP001234495"/>
    </source>
</evidence>
<evidence type="ECO:0000256" key="5">
    <source>
        <dbReference type="HAMAP-Rule" id="MF_01334"/>
    </source>
</evidence>
<organism evidence="9 10">
    <name type="scientific">Metabacillus malikii</name>
    <dbReference type="NCBI Taxonomy" id="1504265"/>
    <lineage>
        <taxon>Bacteria</taxon>
        <taxon>Bacillati</taxon>
        <taxon>Bacillota</taxon>
        <taxon>Bacilli</taxon>
        <taxon>Bacillales</taxon>
        <taxon>Bacillaceae</taxon>
        <taxon>Metabacillus</taxon>
    </lineage>
</organism>
<keyword evidence="2 5" id="KW-0694">RNA-binding</keyword>
<dbReference type="InterPro" id="IPR037121">
    <property type="entry name" value="Ribosomal_bL25_C"/>
</dbReference>
<evidence type="ECO:0000259" key="7">
    <source>
        <dbReference type="Pfam" id="PF01386"/>
    </source>
</evidence>
<comment type="caution">
    <text evidence="9">The sequence shown here is derived from an EMBL/GenBank/DDBJ whole genome shotgun (WGS) entry which is preliminary data.</text>
</comment>
<feature type="region of interest" description="Disordered" evidence="6">
    <location>
        <begin position="179"/>
        <end position="205"/>
    </location>
</feature>
<dbReference type="HAMAP" id="MF_01334">
    <property type="entry name" value="Ribosomal_bL25_CTC"/>
    <property type="match status" value="1"/>
</dbReference>
<evidence type="ECO:0000313" key="9">
    <source>
        <dbReference type="EMBL" id="MDQ0233350.1"/>
    </source>
</evidence>
<dbReference type="CDD" id="cd00495">
    <property type="entry name" value="Ribosomal_L25_TL5_CTC"/>
    <property type="match status" value="1"/>
</dbReference>
<keyword evidence="1 5" id="KW-0699">rRNA-binding</keyword>
<dbReference type="Gene3D" id="2.40.240.10">
    <property type="entry name" value="Ribosomal Protein L25, Chain P"/>
    <property type="match status" value="1"/>
</dbReference>
<feature type="domain" description="Large ribosomal subunit protein bL25 beta" evidence="8">
    <location>
        <begin position="99"/>
        <end position="181"/>
    </location>
</feature>
<dbReference type="InterPro" id="IPR029751">
    <property type="entry name" value="Ribosomal_L25_dom"/>
</dbReference>
<dbReference type="InterPro" id="IPR001021">
    <property type="entry name" value="Ribosomal_bL25_long"/>
</dbReference>
<dbReference type="NCBIfam" id="NF004133">
    <property type="entry name" value="PRK05618.2-4"/>
    <property type="match status" value="1"/>
</dbReference>
<evidence type="ECO:0000256" key="3">
    <source>
        <dbReference type="ARBA" id="ARBA00022980"/>
    </source>
</evidence>
<proteinExistence type="inferred from homology"/>
<dbReference type="Pfam" id="PF01386">
    <property type="entry name" value="Ribosomal_L25p"/>
    <property type="match status" value="1"/>
</dbReference>
<keyword evidence="4 5" id="KW-0687">Ribonucleoprotein</keyword>
<dbReference type="PANTHER" id="PTHR33284">
    <property type="entry name" value="RIBOSOMAL PROTEIN L25/GLN-TRNA SYNTHETASE, ANTI-CODON-BINDING DOMAIN-CONTAINING PROTEIN"/>
    <property type="match status" value="1"/>
</dbReference>
<gene>
    <name evidence="5" type="primary">rplY</name>
    <name evidence="5" type="synonym">ctc</name>
    <name evidence="9" type="ORF">J2S19_004695</name>
</gene>
<dbReference type="InterPro" id="IPR020057">
    <property type="entry name" value="Ribosomal_bL25_b-dom"/>
</dbReference>
<dbReference type="Proteomes" id="UP001234495">
    <property type="component" value="Unassembled WGS sequence"/>
</dbReference>
<evidence type="ECO:0000256" key="4">
    <source>
        <dbReference type="ARBA" id="ARBA00023274"/>
    </source>
</evidence>
<dbReference type="NCBIfam" id="TIGR00731">
    <property type="entry name" value="bL25_bact_ctc"/>
    <property type="match status" value="1"/>
</dbReference>
<reference evidence="9 10" key="1">
    <citation type="submission" date="2023-07" db="EMBL/GenBank/DDBJ databases">
        <title>Genomic Encyclopedia of Type Strains, Phase IV (KMG-IV): sequencing the most valuable type-strain genomes for metagenomic binning, comparative biology and taxonomic classification.</title>
        <authorList>
            <person name="Goeker M."/>
        </authorList>
    </citation>
    <scope>NUCLEOTIDE SEQUENCE [LARGE SCALE GENOMIC DNA]</scope>
    <source>
        <strain evidence="9 10">DSM 29005</strain>
    </source>
</reference>
<dbReference type="Pfam" id="PF14693">
    <property type="entry name" value="Ribosomal_TL5_C"/>
    <property type="match status" value="1"/>
</dbReference>
<evidence type="ECO:0000256" key="2">
    <source>
        <dbReference type="ARBA" id="ARBA00022884"/>
    </source>
</evidence>
<protein>
    <recommendedName>
        <fullName evidence="5">Large ribosomal subunit protein bL25</fullName>
    </recommendedName>
    <alternativeName>
        <fullName evidence="5">General stress protein CTC</fullName>
    </alternativeName>
</protein>
<accession>A0ABT9ZM27</accession>
<dbReference type="SUPFAM" id="SSF50715">
    <property type="entry name" value="Ribosomal protein L25-like"/>
    <property type="match status" value="1"/>
</dbReference>
<dbReference type="GO" id="GO:0005840">
    <property type="term" value="C:ribosome"/>
    <property type="evidence" value="ECO:0007669"/>
    <property type="project" value="UniProtKB-KW"/>
</dbReference>
<keyword evidence="10" id="KW-1185">Reference proteome</keyword>
<comment type="function">
    <text evidence="5">This is one of the proteins that binds to the 5S RNA in the ribosome where it forms part of the central protuberance.</text>
</comment>
<dbReference type="InterPro" id="IPR011035">
    <property type="entry name" value="Ribosomal_bL25/Gln-tRNA_synth"/>
</dbReference>
<dbReference type="InterPro" id="IPR020930">
    <property type="entry name" value="Ribosomal_uL5_bac-type"/>
</dbReference>
<dbReference type="InterPro" id="IPR020056">
    <property type="entry name" value="Rbsml_bL25/Gln-tRNA_synth_N"/>
</dbReference>
<dbReference type="RefSeq" id="WP_307346558.1">
    <property type="nucleotide sequence ID" value="NZ_JAUSUD010000037.1"/>
</dbReference>
<evidence type="ECO:0000256" key="6">
    <source>
        <dbReference type="SAM" id="MobiDB-lite"/>
    </source>
</evidence>
<name>A0ABT9ZM27_9BACI</name>
<keyword evidence="3 5" id="KW-0689">Ribosomal protein</keyword>
<comment type="subunit">
    <text evidence="5">Part of the 50S ribosomal subunit; part of the 5S rRNA/L5/L18/L25 subcomplex. Contacts the 5S rRNA. Binds to the 5S rRNA independently of L5 and L18.</text>
</comment>
<sequence length="205" mass="22857">MTTLQAVRRTKFSRSAKKAIRDSGQIPAIIYGKAIQSEPIAVDSIQLMKTLRDEGKNTIIKIDIEETSHNVMLYDMQTDSLKANIIHADFHVVNMKEDVEVEVPLQLVGEAQGVKDGGVLQQSVHEITVKDRPGNIPQTIDVDISNLAVNETIQLKDINRTGNFQFVQEEDLVIASILPPKQEEEIDSGEEQEPGTPENEEGREE</sequence>